<dbReference type="InterPro" id="IPR056291">
    <property type="entry name" value="MORN_DRC7"/>
</dbReference>
<sequence length="225" mass="25732">MNGEGTRMNGEEVIWRTGRRLDEGRGCVMNDEERIEEEYGQPEGTAPHEAVQAAACRVLQVAEGRILLVYHYYGHHRLLQPTRSFVKPPASDGRAATLVAGDDAWPDPTVEEPPMPQLWAVLRAEMEAEAVSQEEVRRGVEETAQVREARAREEEDPALVTHIFDIHRNETVQFILRQRQYDEAHREETLRKKREEREGKVDIIAPYIPLLTVGIQASLHSFVYL</sequence>
<feature type="domain" description="Dynein regulatory complex subunit 7 MORN" evidence="1">
    <location>
        <begin position="35"/>
        <end position="159"/>
    </location>
</feature>
<dbReference type="InterPro" id="IPR033551">
    <property type="entry name" value="DRC7/lobo"/>
</dbReference>
<keyword evidence="3" id="KW-1185">Reference proteome</keyword>
<name>A0A3R7ST47_PENVA</name>
<dbReference type="GO" id="GO:0030317">
    <property type="term" value="P:flagellated sperm motility"/>
    <property type="evidence" value="ECO:0007669"/>
    <property type="project" value="TreeGrafter"/>
</dbReference>
<comment type="caution">
    <text evidence="2">The sequence shown here is derived from an EMBL/GenBank/DDBJ whole genome shotgun (WGS) entry which is preliminary data.</text>
</comment>
<evidence type="ECO:0000313" key="2">
    <source>
        <dbReference type="EMBL" id="ROT73841.1"/>
    </source>
</evidence>
<dbReference type="EMBL" id="QCYY01001981">
    <property type="protein sequence ID" value="ROT73841.1"/>
    <property type="molecule type" value="Genomic_DNA"/>
</dbReference>
<reference evidence="2 3" key="1">
    <citation type="submission" date="2018-04" db="EMBL/GenBank/DDBJ databases">
        <authorList>
            <person name="Zhang X."/>
            <person name="Yuan J."/>
            <person name="Li F."/>
            <person name="Xiang J."/>
        </authorList>
    </citation>
    <scope>NUCLEOTIDE SEQUENCE [LARGE SCALE GENOMIC DNA]</scope>
    <source>
        <tissue evidence="2">Muscle</tissue>
    </source>
</reference>
<organism evidence="2 3">
    <name type="scientific">Penaeus vannamei</name>
    <name type="common">Whiteleg shrimp</name>
    <name type="synonym">Litopenaeus vannamei</name>
    <dbReference type="NCBI Taxonomy" id="6689"/>
    <lineage>
        <taxon>Eukaryota</taxon>
        <taxon>Metazoa</taxon>
        <taxon>Ecdysozoa</taxon>
        <taxon>Arthropoda</taxon>
        <taxon>Crustacea</taxon>
        <taxon>Multicrustacea</taxon>
        <taxon>Malacostraca</taxon>
        <taxon>Eumalacostraca</taxon>
        <taxon>Eucarida</taxon>
        <taxon>Decapoda</taxon>
        <taxon>Dendrobranchiata</taxon>
        <taxon>Penaeoidea</taxon>
        <taxon>Penaeidae</taxon>
        <taxon>Penaeus</taxon>
    </lineage>
</organism>
<evidence type="ECO:0000313" key="3">
    <source>
        <dbReference type="Proteomes" id="UP000283509"/>
    </source>
</evidence>
<dbReference type="PANTHER" id="PTHR35249">
    <property type="entry name" value="DYNEIN REGULATORY COMPLEX SUBUNIT 7"/>
    <property type="match status" value="1"/>
</dbReference>
<dbReference type="Pfam" id="PF24667">
    <property type="entry name" value="MORN_DRC7"/>
    <property type="match status" value="1"/>
</dbReference>
<protein>
    <recommendedName>
        <fullName evidence="1">Dynein regulatory complex subunit 7 MORN domain-containing protein</fullName>
    </recommendedName>
</protein>
<dbReference type="AlphaFoldDB" id="A0A3R7ST47"/>
<dbReference type="STRING" id="6689.A0A3R7ST47"/>
<evidence type="ECO:0000259" key="1">
    <source>
        <dbReference type="Pfam" id="PF24667"/>
    </source>
</evidence>
<accession>A0A3R7ST47</accession>
<gene>
    <name evidence="2" type="ORF">C7M84_007686</name>
</gene>
<dbReference type="Proteomes" id="UP000283509">
    <property type="component" value="Unassembled WGS sequence"/>
</dbReference>
<dbReference type="PANTHER" id="PTHR35249:SF2">
    <property type="entry name" value="DYNEIN REGULATORY COMPLEX SUBUNIT 7"/>
    <property type="match status" value="1"/>
</dbReference>
<dbReference type="GO" id="GO:0031514">
    <property type="term" value="C:motile cilium"/>
    <property type="evidence" value="ECO:0007669"/>
    <property type="project" value="TreeGrafter"/>
</dbReference>
<reference evidence="2 3" key="2">
    <citation type="submission" date="2019-01" db="EMBL/GenBank/DDBJ databases">
        <title>The decoding of complex shrimp genome reveals the adaptation for benthos swimmer, frequently molting mechanism and breeding impact on genome.</title>
        <authorList>
            <person name="Sun Y."/>
            <person name="Gao Y."/>
            <person name="Yu Y."/>
        </authorList>
    </citation>
    <scope>NUCLEOTIDE SEQUENCE [LARGE SCALE GENOMIC DNA]</scope>
    <source>
        <tissue evidence="2">Muscle</tissue>
    </source>
</reference>
<proteinExistence type="predicted"/>